<dbReference type="AlphaFoldDB" id="L7W1H0"/>
<reference evidence="2" key="1">
    <citation type="submission" date="2012-09" db="EMBL/GenBank/DDBJ databases">
        <title>Metagenomic Characterization of a Microbial Community in Wastewater Detects High Levels of Antibiotic Resistance.</title>
        <authorList>
            <person name="Abrams M."/>
            <person name="Caldwell A."/>
            <person name="Vandaei E."/>
            <person name="Lee W."/>
            <person name="Perrott J."/>
            <person name="Khan S.Y."/>
            <person name="Ta J."/>
            <person name="Romero D."/>
            <person name="Nguyen V."/>
            <person name="Pourmand N."/>
            <person name="Ouverney C.C."/>
        </authorList>
    </citation>
    <scope>NUCLEOTIDE SEQUENCE</scope>
</reference>
<evidence type="ECO:0000313" key="2">
    <source>
        <dbReference type="EMBL" id="AGC72395.1"/>
    </source>
</evidence>
<protein>
    <submittedName>
        <fullName evidence="2">Uncharacterized protein</fullName>
    </submittedName>
</protein>
<dbReference type="EMBL" id="JX649900">
    <property type="protein sequence ID" value="AGC72395.1"/>
    <property type="molecule type" value="Genomic_DNA"/>
</dbReference>
<sequence>MPTVNANEDDALALTAVPYRSAVGVGPWWKRIGSYRLGDPPQVIVVRTPWPVPLWTATFFAFPMVMFVILWRAEDTFSMGFAAAAAVIWSYGWLTLRIRFLVTPSAVEIRSRLFQRTVRSEEIAQLRLIKVWGSGNWRAPPGNVGWRRCGLELVMGDGGIVRLASATRWVLDVQYPPFYADVSEMLGLPIVVWTRN</sequence>
<feature type="transmembrane region" description="Helical" evidence="1">
    <location>
        <begin position="52"/>
        <end position="71"/>
    </location>
</feature>
<proteinExistence type="predicted"/>
<name>L7W1H0_9BACT</name>
<organism evidence="2">
    <name type="scientific">uncultured bacterium A1Q1_fos_15</name>
    <dbReference type="NCBI Taxonomy" id="1256548"/>
    <lineage>
        <taxon>Bacteria</taxon>
        <taxon>environmental samples</taxon>
    </lineage>
</organism>
<evidence type="ECO:0000256" key="1">
    <source>
        <dbReference type="SAM" id="Phobius"/>
    </source>
</evidence>
<keyword evidence="1" id="KW-0472">Membrane</keyword>
<accession>L7W1H0</accession>
<keyword evidence="1" id="KW-1133">Transmembrane helix</keyword>
<keyword evidence="1" id="KW-0812">Transmembrane</keyword>
<feature type="transmembrane region" description="Helical" evidence="1">
    <location>
        <begin position="77"/>
        <end position="96"/>
    </location>
</feature>